<dbReference type="AlphaFoldDB" id="A0A0B6Z4P1"/>
<gene>
    <name evidence="1" type="primary">ORF47982</name>
</gene>
<protein>
    <submittedName>
        <fullName evidence="1">Uncharacterized protein</fullName>
    </submittedName>
</protein>
<feature type="non-terminal residue" evidence="1">
    <location>
        <position position="1"/>
    </location>
</feature>
<proteinExistence type="predicted"/>
<reference evidence="1" key="1">
    <citation type="submission" date="2014-12" db="EMBL/GenBank/DDBJ databases">
        <title>Insight into the proteome of Arion vulgaris.</title>
        <authorList>
            <person name="Aradska J."/>
            <person name="Bulat T."/>
            <person name="Smidak R."/>
            <person name="Sarate P."/>
            <person name="Gangsoo J."/>
            <person name="Sialana F."/>
            <person name="Bilban M."/>
            <person name="Lubec G."/>
        </authorList>
    </citation>
    <scope>NUCLEOTIDE SEQUENCE</scope>
    <source>
        <tissue evidence="1">Skin</tissue>
    </source>
</reference>
<evidence type="ECO:0000313" key="1">
    <source>
        <dbReference type="EMBL" id="CEK63342.1"/>
    </source>
</evidence>
<accession>A0A0B6Z4P1</accession>
<organism evidence="1">
    <name type="scientific">Arion vulgaris</name>
    <dbReference type="NCBI Taxonomy" id="1028688"/>
    <lineage>
        <taxon>Eukaryota</taxon>
        <taxon>Metazoa</taxon>
        <taxon>Spiralia</taxon>
        <taxon>Lophotrochozoa</taxon>
        <taxon>Mollusca</taxon>
        <taxon>Gastropoda</taxon>
        <taxon>Heterobranchia</taxon>
        <taxon>Euthyneura</taxon>
        <taxon>Panpulmonata</taxon>
        <taxon>Eupulmonata</taxon>
        <taxon>Stylommatophora</taxon>
        <taxon>Helicina</taxon>
        <taxon>Arionoidea</taxon>
        <taxon>Arionidae</taxon>
        <taxon>Arion</taxon>
    </lineage>
</organism>
<dbReference type="EMBL" id="HACG01016477">
    <property type="protein sequence ID" value="CEK63342.1"/>
    <property type="molecule type" value="Transcribed_RNA"/>
</dbReference>
<dbReference type="SUPFAM" id="SSF53098">
    <property type="entry name" value="Ribonuclease H-like"/>
    <property type="match status" value="1"/>
</dbReference>
<feature type="non-terminal residue" evidence="1">
    <location>
        <position position="142"/>
    </location>
</feature>
<sequence length="142" mass="15924">RCWTSMYEMFDQIVNQYEAINTVLCFHGKNHMCLCDDEIELIRNVIEVLRPFEAATKELCIEQYTCMSKAISIASLLQQVTSSGIVTVPGPQSALKNALITEMQAMFSNVETSYKLAASTLLDPRFKHHAFADASALELAQQ</sequence>
<name>A0A0B6Z4P1_9EUPU</name>
<dbReference type="InterPro" id="IPR012337">
    <property type="entry name" value="RNaseH-like_sf"/>
</dbReference>